<protein>
    <recommendedName>
        <fullName evidence="3">Ribbon-helix-helix protein CopG domain-containing protein</fullName>
    </recommendedName>
</protein>
<gene>
    <name evidence="1" type="ORF">NCTC13291_04606</name>
</gene>
<evidence type="ECO:0008006" key="3">
    <source>
        <dbReference type="Google" id="ProtNLM"/>
    </source>
</evidence>
<dbReference type="AlphaFoldDB" id="A0A379PL89"/>
<proteinExistence type="predicted"/>
<dbReference type="EMBL" id="UGVN01000004">
    <property type="protein sequence ID" value="SUE95718.1"/>
    <property type="molecule type" value="Genomic_DNA"/>
</dbReference>
<organism evidence="1 2">
    <name type="scientific">Roseomonas mucosa</name>
    <dbReference type="NCBI Taxonomy" id="207340"/>
    <lineage>
        <taxon>Bacteria</taxon>
        <taxon>Pseudomonadati</taxon>
        <taxon>Pseudomonadota</taxon>
        <taxon>Alphaproteobacteria</taxon>
        <taxon>Acetobacterales</taxon>
        <taxon>Roseomonadaceae</taxon>
        <taxon>Roseomonas</taxon>
    </lineage>
</organism>
<name>A0A379PL89_9PROT</name>
<dbReference type="RefSeq" id="WP_019463316.1">
    <property type="nucleotide sequence ID" value="NZ_AP031466.1"/>
</dbReference>
<evidence type="ECO:0000313" key="2">
    <source>
        <dbReference type="Proteomes" id="UP000254919"/>
    </source>
</evidence>
<accession>A0A379PL89</accession>
<sequence length="80" mass="8596">MGVPISIRLDDEVRAELEAQAQSRGIGLATLLRDLATEAARATRRARIRQASAVVGTRVAASDEARAFYEDWGTPRADAG</sequence>
<dbReference type="GeneID" id="99631776"/>
<dbReference type="Proteomes" id="UP000254919">
    <property type="component" value="Unassembled WGS sequence"/>
</dbReference>
<reference evidence="1 2" key="1">
    <citation type="submission" date="2018-06" db="EMBL/GenBank/DDBJ databases">
        <authorList>
            <consortium name="Pathogen Informatics"/>
            <person name="Doyle S."/>
        </authorList>
    </citation>
    <scope>NUCLEOTIDE SEQUENCE [LARGE SCALE GENOMIC DNA]</scope>
    <source>
        <strain evidence="1 2">NCTC13291</strain>
    </source>
</reference>
<evidence type="ECO:0000313" key="1">
    <source>
        <dbReference type="EMBL" id="SUE95718.1"/>
    </source>
</evidence>